<organism evidence="1 2">
    <name type="scientific">Stegodyphus mimosarum</name>
    <name type="common">African social velvet spider</name>
    <dbReference type="NCBI Taxonomy" id="407821"/>
    <lineage>
        <taxon>Eukaryota</taxon>
        <taxon>Metazoa</taxon>
        <taxon>Ecdysozoa</taxon>
        <taxon>Arthropoda</taxon>
        <taxon>Chelicerata</taxon>
        <taxon>Arachnida</taxon>
        <taxon>Araneae</taxon>
        <taxon>Araneomorphae</taxon>
        <taxon>Entelegynae</taxon>
        <taxon>Eresoidea</taxon>
        <taxon>Eresidae</taxon>
        <taxon>Stegodyphus</taxon>
    </lineage>
</organism>
<protein>
    <submittedName>
        <fullName evidence="1">Uncharacterized protein</fullName>
    </submittedName>
</protein>
<feature type="non-terminal residue" evidence="1">
    <location>
        <position position="57"/>
    </location>
</feature>
<accession>A0A087U5B0</accession>
<dbReference type="AlphaFoldDB" id="A0A087U5B0"/>
<evidence type="ECO:0000313" key="2">
    <source>
        <dbReference type="Proteomes" id="UP000054359"/>
    </source>
</evidence>
<name>A0A087U5B0_STEMI</name>
<gene>
    <name evidence="1" type="ORF">X975_19400</name>
</gene>
<proteinExistence type="predicted"/>
<reference evidence="1 2" key="1">
    <citation type="submission" date="2013-11" db="EMBL/GenBank/DDBJ databases">
        <title>Genome sequencing of Stegodyphus mimosarum.</title>
        <authorList>
            <person name="Bechsgaard J."/>
        </authorList>
    </citation>
    <scope>NUCLEOTIDE SEQUENCE [LARGE SCALE GENOMIC DNA]</scope>
</reference>
<evidence type="ECO:0000313" key="1">
    <source>
        <dbReference type="EMBL" id="KFM72549.1"/>
    </source>
</evidence>
<dbReference type="EMBL" id="KK118249">
    <property type="protein sequence ID" value="KFM72549.1"/>
    <property type="molecule type" value="Genomic_DNA"/>
</dbReference>
<sequence>MASNGRRVPVPFRMRVMKKLLTVRLFFLFCLGLYPLLTSTLESSPLVTIAAEELTVT</sequence>
<keyword evidence="2" id="KW-1185">Reference proteome</keyword>
<dbReference type="Proteomes" id="UP000054359">
    <property type="component" value="Unassembled WGS sequence"/>
</dbReference>